<evidence type="ECO:0000313" key="2">
    <source>
        <dbReference type="Proteomes" id="UP001152531"/>
    </source>
</evidence>
<name>A0ACA9YAS8_9ASCO</name>
<protein>
    <submittedName>
        <fullName evidence="1">Protoporphyrinogen oxidase</fullName>
    </submittedName>
</protein>
<dbReference type="EMBL" id="CALSDN010000007">
    <property type="protein sequence ID" value="CAH6722006.1"/>
    <property type="molecule type" value="Genomic_DNA"/>
</dbReference>
<sequence>MSSLSKIRANGSIGVVGAGISGLTYAYFVSKIRPDLKITIFDKSEKVGGWIQTAELFDDNTHEIIKLDKGPRSLRGVSDGTLVILDILKKLGHGDQIKVINSKSKGNRKYLLNSNYEIMPLPHDLKSHLKASKMGMFSGIISKVLTEPFRKIKKDSQDESIDSFFKRRFGSTIITDKILSAIIHGIYAGDTSKLSIKIFSRLQNFEQQGSIITSMIKLLFKPKEEPKLTPTLQIYETKFGGDLMTLSNNLKGNPMVVFKDSLSLFPRVMADFLKTNGNIKFVMGSDISAISTDGTITNNGESIEFDHVRSTIDVKQLSKLINSQELKEDFEKIQYVSIFMANVYTKQRIIPSDAEGFGFLVPRISHNKEFLLGTIFDSSIASYCTTLGSNDAEKTSYDKMTMMFGGHFFDTIPSTRLSLKAVEVTLNKVFGIENKNLIFRDEANASSDTIELKDEDILISYNLHKNCIPQYNVGYEEIKTNVLNQLNGTKLSLGGMCFGNGVGVPDCVINSLQDALK</sequence>
<gene>
    <name evidence="1" type="ORF">CLIB1444_07S07382</name>
</gene>
<proteinExistence type="predicted"/>
<dbReference type="Proteomes" id="UP001152531">
    <property type="component" value="Unassembled WGS sequence"/>
</dbReference>
<organism evidence="1 2">
    <name type="scientific">[Candida] jaroonii</name>
    <dbReference type="NCBI Taxonomy" id="467808"/>
    <lineage>
        <taxon>Eukaryota</taxon>
        <taxon>Fungi</taxon>
        <taxon>Dikarya</taxon>
        <taxon>Ascomycota</taxon>
        <taxon>Saccharomycotina</taxon>
        <taxon>Pichiomycetes</taxon>
        <taxon>Debaryomycetaceae</taxon>
        <taxon>Yamadazyma</taxon>
    </lineage>
</organism>
<reference evidence="1" key="1">
    <citation type="submission" date="2022-06" db="EMBL/GenBank/DDBJ databases">
        <authorList>
            <person name="Legras J.-L."/>
            <person name="Devillers H."/>
            <person name="Grondin C."/>
        </authorList>
    </citation>
    <scope>NUCLEOTIDE SEQUENCE</scope>
    <source>
        <strain evidence="1">CLIB 1444</strain>
    </source>
</reference>
<evidence type="ECO:0000313" key="1">
    <source>
        <dbReference type="EMBL" id="CAH6722006.1"/>
    </source>
</evidence>
<keyword evidence="2" id="KW-1185">Reference proteome</keyword>
<accession>A0ACA9YAS8</accession>
<comment type="caution">
    <text evidence="1">The sequence shown here is derived from an EMBL/GenBank/DDBJ whole genome shotgun (WGS) entry which is preliminary data.</text>
</comment>